<keyword evidence="5" id="KW-0067">ATP-binding</keyword>
<dbReference type="GO" id="GO:0004674">
    <property type="term" value="F:protein serine/threonine kinase activity"/>
    <property type="evidence" value="ECO:0007669"/>
    <property type="project" value="UniProtKB-EC"/>
</dbReference>
<dbReference type="SUPFAM" id="SSF56112">
    <property type="entry name" value="Protein kinase-like (PK-like)"/>
    <property type="match status" value="1"/>
</dbReference>
<sequence length="657" mass="75358">MSYSDSEEDGRSHHNERELEDPELAALRYDSNIIDYPVHFWNHMTIVLHPARSREIQQREEARAKDVNHPSIKYIEDRSRGFLFIAWFKRTSAEDAERHGDVPPGSVGLFATVDHPHELVVIKRILGHVQHTLRYSADDRSPAEIMFCTVRDPHFTGGHPHGQRLCTNPPIFVQTYAYQVHQNDPPNETKVTIYQKYYNGGTLFEFVELAKKRQRPIPEAFIWHVIAQVGRALSWLHTGDLNLRAFNVQNYPRHRNHAGHQINTKSTADGWDPIVHADVNLSNIYLHYPTDQERVGDEELQLYGDELPMVVLGDFGLAFRESKARQYSGEGEEDLLCHRSKPDMPERATWRDKALFGCVIKHLVLAANQSVTLSRQHDDALKDFGGIDLGEPNGDHGTGVYSPHLLACVAAFEPLVALLTEHPTLVDLGSFWQRIKTTTRRDWDTWPTNDFVYGTLVSRADFYVDVKQTPREDKSAIEDEFFPLGVAIDREAEAAIFGTPSEPLRDDYKPVESVVPVRSRARWPPLTRPDWNDVWKHLDSIVQTEFADWTYPDRAPYEARPVEIMKVWPEGDPDGDDSDDDYGPSLPEFRPQGDDWPLLRLRRQIEAEKAERARIARAQRSNTNLSDAGEDEEPEYQGDPGDEGLPDYEEFLEYETL</sequence>
<evidence type="ECO:0000313" key="7">
    <source>
        <dbReference type="EMBL" id="KAK4457532.1"/>
    </source>
</evidence>
<keyword evidence="3" id="KW-0547">Nucleotide-binding</keyword>
<proteinExistence type="predicted"/>
<feature type="compositionally biased region" description="Acidic residues" evidence="6">
    <location>
        <begin position="628"/>
        <end position="648"/>
    </location>
</feature>
<evidence type="ECO:0000256" key="1">
    <source>
        <dbReference type="ARBA" id="ARBA00012513"/>
    </source>
</evidence>
<feature type="region of interest" description="Disordered" evidence="6">
    <location>
        <begin position="611"/>
        <end position="648"/>
    </location>
</feature>
<dbReference type="Proteomes" id="UP001321749">
    <property type="component" value="Unassembled WGS sequence"/>
</dbReference>
<reference evidence="7" key="1">
    <citation type="journal article" date="2023" name="Mol. Phylogenet. Evol.">
        <title>Genome-scale phylogeny and comparative genomics of the fungal order Sordariales.</title>
        <authorList>
            <person name="Hensen N."/>
            <person name="Bonometti L."/>
            <person name="Westerberg I."/>
            <person name="Brannstrom I.O."/>
            <person name="Guillou S."/>
            <person name="Cros-Aarteil S."/>
            <person name="Calhoun S."/>
            <person name="Haridas S."/>
            <person name="Kuo A."/>
            <person name="Mondo S."/>
            <person name="Pangilinan J."/>
            <person name="Riley R."/>
            <person name="LaButti K."/>
            <person name="Andreopoulos B."/>
            <person name="Lipzen A."/>
            <person name="Chen C."/>
            <person name="Yan M."/>
            <person name="Daum C."/>
            <person name="Ng V."/>
            <person name="Clum A."/>
            <person name="Steindorff A."/>
            <person name="Ohm R.A."/>
            <person name="Martin F."/>
            <person name="Silar P."/>
            <person name="Natvig D.O."/>
            <person name="Lalanne C."/>
            <person name="Gautier V."/>
            <person name="Ament-Velasquez S.L."/>
            <person name="Kruys A."/>
            <person name="Hutchinson M.I."/>
            <person name="Powell A.J."/>
            <person name="Barry K."/>
            <person name="Miller A.N."/>
            <person name="Grigoriev I.V."/>
            <person name="Debuchy R."/>
            <person name="Gladieux P."/>
            <person name="Hiltunen Thoren M."/>
            <person name="Johannesson H."/>
        </authorList>
    </citation>
    <scope>NUCLEOTIDE SEQUENCE</scope>
    <source>
        <strain evidence="7">PSN324</strain>
    </source>
</reference>
<keyword evidence="2" id="KW-0808">Transferase</keyword>
<dbReference type="EC" id="2.7.11.1" evidence="1"/>
<dbReference type="PANTHER" id="PTHR43671">
    <property type="entry name" value="SERINE/THREONINE-PROTEIN KINASE NEK"/>
    <property type="match status" value="1"/>
</dbReference>
<protein>
    <recommendedName>
        <fullName evidence="1">non-specific serine/threonine protein kinase</fullName>
        <ecNumber evidence="1">2.7.11.1</ecNumber>
    </recommendedName>
</protein>
<dbReference type="InterPro" id="IPR050660">
    <property type="entry name" value="NEK_Ser/Thr_kinase"/>
</dbReference>
<reference evidence="7" key="2">
    <citation type="submission" date="2023-06" db="EMBL/GenBank/DDBJ databases">
        <authorList>
            <consortium name="Lawrence Berkeley National Laboratory"/>
            <person name="Mondo S.J."/>
            <person name="Hensen N."/>
            <person name="Bonometti L."/>
            <person name="Westerberg I."/>
            <person name="Brannstrom I.O."/>
            <person name="Guillou S."/>
            <person name="Cros-Aarteil S."/>
            <person name="Calhoun S."/>
            <person name="Haridas S."/>
            <person name="Kuo A."/>
            <person name="Pangilinan J."/>
            <person name="Riley R."/>
            <person name="Labutti K."/>
            <person name="Andreopoulos B."/>
            <person name="Lipzen A."/>
            <person name="Chen C."/>
            <person name="Yanf M."/>
            <person name="Daum C."/>
            <person name="Ng V."/>
            <person name="Clum A."/>
            <person name="Steindorff A."/>
            <person name="Ohm R."/>
            <person name="Martin F."/>
            <person name="Silar P."/>
            <person name="Natvig D."/>
            <person name="Lalanne C."/>
            <person name="Gautier V."/>
            <person name="Ament-Velasquez S.L."/>
            <person name="Kruys A."/>
            <person name="Hutchinson M.I."/>
            <person name="Powell A.J."/>
            <person name="Barry K."/>
            <person name="Miller A.N."/>
            <person name="Grigoriev I.V."/>
            <person name="Debuchy R."/>
            <person name="Gladieux P."/>
            <person name="Thoren M.H."/>
            <person name="Johannesson H."/>
        </authorList>
    </citation>
    <scope>NUCLEOTIDE SEQUENCE</scope>
    <source>
        <strain evidence="7">PSN324</strain>
    </source>
</reference>
<accession>A0AAV9H9T2</accession>
<evidence type="ECO:0000256" key="2">
    <source>
        <dbReference type="ARBA" id="ARBA00022679"/>
    </source>
</evidence>
<evidence type="ECO:0000256" key="4">
    <source>
        <dbReference type="ARBA" id="ARBA00022777"/>
    </source>
</evidence>
<comment type="caution">
    <text evidence="7">The sequence shown here is derived from an EMBL/GenBank/DDBJ whole genome shotgun (WGS) entry which is preliminary data.</text>
</comment>
<evidence type="ECO:0000256" key="6">
    <source>
        <dbReference type="SAM" id="MobiDB-lite"/>
    </source>
</evidence>
<organism evidence="7 8">
    <name type="scientific">Cladorrhinum samala</name>
    <dbReference type="NCBI Taxonomy" id="585594"/>
    <lineage>
        <taxon>Eukaryota</taxon>
        <taxon>Fungi</taxon>
        <taxon>Dikarya</taxon>
        <taxon>Ascomycota</taxon>
        <taxon>Pezizomycotina</taxon>
        <taxon>Sordariomycetes</taxon>
        <taxon>Sordariomycetidae</taxon>
        <taxon>Sordariales</taxon>
        <taxon>Podosporaceae</taxon>
        <taxon>Cladorrhinum</taxon>
    </lineage>
</organism>
<evidence type="ECO:0000256" key="5">
    <source>
        <dbReference type="ARBA" id="ARBA00022840"/>
    </source>
</evidence>
<keyword evidence="8" id="KW-1185">Reference proteome</keyword>
<dbReference type="EMBL" id="MU865109">
    <property type="protein sequence ID" value="KAK4457532.1"/>
    <property type="molecule type" value="Genomic_DNA"/>
</dbReference>
<name>A0AAV9H9T2_9PEZI</name>
<feature type="region of interest" description="Disordered" evidence="6">
    <location>
        <begin position="567"/>
        <end position="597"/>
    </location>
</feature>
<evidence type="ECO:0000256" key="3">
    <source>
        <dbReference type="ARBA" id="ARBA00022741"/>
    </source>
</evidence>
<dbReference type="Gene3D" id="1.10.510.10">
    <property type="entry name" value="Transferase(Phosphotransferase) domain 1"/>
    <property type="match status" value="1"/>
</dbReference>
<gene>
    <name evidence="7" type="ORF">QBC42DRAFT_350373</name>
</gene>
<dbReference type="GO" id="GO:0005524">
    <property type="term" value="F:ATP binding"/>
    <property type="evidence" value="ECO:0007669"/>
    <property type="project" value="UniProtKB-KW"/>
</dbReference>
<evidence type="ECO:0000313" key="8">
    <source>
        <dbReference type="Proteomes" id="UP001321749"/>
    </source>
</evidence>
<feature type="compositionally biased region" description="Acidic residues" evidence="6">
    <location>
        <begin position="571"/>
        <end position="582"/>
    </location>
</feature>
<keyword evidence="4" id="KW-0418">Kinase</keyword>
<dbReference type="InterPro" id="IPR011009">
    <property type="entry name" value="Kinase-like_dom_sf"/>
</dbReference>
<dbReference type="PANTHER" id="PTHR43671:SF13">
    <property type="entry name" value="SERINE_THREONINE-PROTEIN KINASE NEK2"/>
    <property type="match status" value="1"/>
</dbReference>
<dbReference type="AlphaFoldDB" id="A0AAV9H9T2"/>